<gene>
    <name evidence="2" type="primary">OVGP1</name>
</gene>
<protein>
    <submittedName>
        <fullName evidence="2">Oviductal glycoprotein 1, 120kDa</fullName>
    </submittedName>
</protein>
<reference evidence="2" key="2">
    <citation type="submission" date="2016-06" db="EMBL/GenBank/DDBJ databases">
        <title>The genome of a short-lived fish provides insights into sex chromosome evolution and the genetic control of aging.</title>
        <authorList>
            <person name="Reichwald K."/>
            <person name="Felder M."/>
            <person name="Petzold A."/>
            <person name="Koch P."/>
            <person name="Groth M."/>
            <person name="Platzer M."/>
        </authorList>
    </citation>
    <scope>NUCLEOTIDE SEQUENCE</scope>
    <source>
        <tissue evidence="2">Brain</tissue>
    </source>
</reference>
<feature type="non-terminal residue" evidence="2">
    <location>
        <position position="86"/>
    </location>
</feature>
<dbReference type="EMBL" id="HADY01004297">
    <property type="protein sequence ID" value="SBP42782.1"/>
    <property type="molecule type" value="Transcribed_RNA"/>
</dbReference>
<sequence>ESTHLLVTCALSWTQIFLHLFLLPPAVLGHLTKQQLLVQPQPKKRLLHLEVVSVLERLMAPTRTTMTGPRSISAWVGSHTCSIVPE</sequence>
<feature type="chain" id="PRO_5008364787" evidence="1">
    <location>
        <begin position="30"/>
        <end position="86"/>
    </location>
</feature>
<evidence type="ECO:0000256" key="1">
    <source>
        <dbReference type="SAM" id="SignalP"/>
    </source>
</evidence>
<reference evidence="2" key="1">
    <citation type="submission" date="2016-05" db="EMBL/GenBank/DDBJ databases">
        <authorList>
            <person name="Lavstsen T."/>
            <person name="Jespersen J.S."/>
        </authorList>
    </citation>
    <scope>NUCLEOTIDE SEQUENCE</scope>
    <source>
        <tissue evidence="2">Brain</tissue>
    </source>
</reference>
<accession>A0A1A7ZIX7</accession>
<feature type="non-terminal residue" evidence="2">
    <location>
        <position position="1"/>
    </location>
</feature>
<feature type="signal peptide" evidence="1">
    <location>
        <begin position="1"/>
        <end position="29"/>
    </location>
</feature>
<name>A0A1A7ZIX7_NOTFU</name>
<dbReference type="AlphaFoldDB" id="A0A1A7ZIX7"/>
<evidence type="ECO:0000313" key="2">
    <source>
        <dbReference type="EMBL" id="SBP42782.1"/>
    </source>
</evidence>
<keyword evidence="1" id="KW-0732">Signal</keyword>
<organism evidence="2">
    <name type="scientific">Nothobranchius furzeri</name>
    <name type="common">Turquoise killifish</name>
    <dbReference type="NCBI Taxonomy" id="105023"/>
    <lineage>
        <taxon>Eukaryota</taxon>
        <taxon>Metazoa</taxon>
        <taxon>Chordata</taxon>
        <taxon>Craniata</taxon>
        <taxon>Vertebrata</taxon>
        <taxon>Euteleostomi</taxon>
        <taxon>Actinopterygii</taxon>
        <taxon>Neopterygii</taxon>
        <taxon>Teleostei</taxon>
        <taxon>Neoteleostei</taxon>
        <taxon>Acanthomorphata</taxon>
        <taxon>Ovalentaria</taxon>
        <taxon>Atherinomorphae</taxon>
        <taxon>Cyprinodontiformes</taxon>
        <taxon>Nothobranchiidae</taxon>
        <taxon>Nothobranchius</taxon>
    </lineage>
</organism>
<proteinExistence type="predicted"/>